<feature type="compositionally biased region" description="Basic and acidic residues" evidence="1">
    <location>
        <begin position="82"/>
        <end position="96"/>
    </location>
</feature>
<dbReference type="AlphaFoldDB" id="A0A8J2QW41"/>
<reference evidence="2" key="1">
    <citation type="submission" date="2021-09" db="EMBL/GenBank/DDBJ databases">
        <authorList>
            <person name="Martin H S."/>
        </authorList>
    </citation>
    <scope>NUCLEOTIDE SEQUENCE</scope>
</reference>
<gene>
    <name evidence="2" type="ORF">DCHRY22_LOCUS10432</name>
</gene>
<proteinExistence type="predicted"/>
<feature type="region of interest" description="Disordered" evidence="1">
    <location>
        <begin position="82"/>
        <end position="111"/>
    </location>
</feature>
<evidence type="ECO:0000313" key="2">
    <source>
        <dbReference type="EMBL" id="CAG9573404.1"/>
    </source>
</evidence>
<sequence length="129" mass="15080">MVIQLLLCVPMDEIFEEKPTCEKSFVADTTDVNEKVSKKCQIRGNSRRNSIRNKIFGCNVDQRVETKTSSKHLYEKFEELDTKQNDIESEEIRQATDRSIQPGDGPQINKSEHMKPIFCKRYFWGETDM</sequence>
<comment type="caution">
    <text evidence="2">The sequence shown here is derived from an EMBL/GenBank/DDBJ whole genome shotgun (WGS) entry which is preliminary data.</text>
</comment>
<keyword evidence="3" id="KW-1185">Reference proteome</keyword>
<evidence type="ECO:0000313" key="3">
    <source>
        <dbReference type="Proteomes" id="UP000789524"/>
    </source>
</evidence>
<accession>A0A8J2QW41</accession>
<dbReference type="EMBL" id="CAKASE010000070">
    <property type="protein sequence ID" value="CAG9573404.1"/>
    <property type="molecule type" value="Genomic_DNA"/>
</dbReference>
<organism evidence="2 3">
    <name type="scientific">Danaus chrysippus</name>
    <name type="common">African queen</name>
    <dbReference type="NCBI Taxonomy" id="151541"/>
    <lineage>
        <taxon>Eukaryota</taxon>
        <taxon>Metazoa</taxon>
        <taxon>Ecdysozoa</taxon>
        <taxon>Arthropoda</taxon>
        <taxon>Hexapoda</taxon>
        <taxon>Insecta</taxon>
        <taxon>Pterygota</taxon>
        <taxon>Neoptera</taxon>
        <taxon>Endopterygota</taxon>
        <taxon>Lepidoptera</taxon>
        <taxon>Glossata</taxon>
        <taxon>Ditrysia</taxon>
        <taxon>Papilionoidea</taxon>
        <taxon>Nymphalidae</taxon>
        <taxon>Danainae</taxon>
        <taxon>Danaini</taxon>
        <taxon>Danaina</taxon>
        <taxon>Danaus</taxon>
        <taxon>Anosia</taxon>
    </lineage>
</organism>
<name>A0A8J2QW41_9NEOP</name>
<dbReference type="Proteomes" id="UP000789524">
    <property type="component" value="Unassembled WGS sequence"/>
</dbReference>
<evidence type="ECO:0000256" key="1">
    <source>
        <dbReference type="SAM" id="MobiDB-lite"/>
    </source>
</evidence>
<protein>
    <submittedName>
        <fullName evidence="2">(African queen) hypothetical protein</fullName>
    </submittedName>
</protein>